<reference evidence="11 12" key="1">
    <citation type="submission" date="2016-07" db="EMBL/GenBank/DDBJ databases">
        <title>Pervasive Adenine N6-methylation of Active Genes in Fungi.</title>
        <authorList>
            <consortium name="DOE Joint Genome Institute"/>
            <person name="Mondo S.J."/>
            <person name="Dannebaum R.O."/>
            <person name="Kuo R.C."/>
            <person name="Labutti K."/>
            <person name="Haridas S."/>
            <person name="Kuo A."/>
            <person name="Salamov A."/>
            <person name="Ahrendt S.R."/>
            <person name="Lipzen A."/>
            <person name="Sullivan W."/>
            <person name="Andreopoulos W.B."/>
            <person name="Clum A."/>
            <person name="Lindquist E."/>
            <person name="Daum C."/>
            <person name="Ramamoorthy G.K."/>
            <person name="Gryganskyi A."/>
            <person name="Culley D."/>
            <person name="Magnuson J.K."/>
            <person name="James T.Y."/>
            <person name="O'Malley M.A."/>
            <person name="Stajich J.E."/>
            <person name="Spatafora J.W."/>
            <person name="Visel A."/>
            <person name="Grigoriev I.V."/>
        </authorList>
    </citation>
    <scope>NUCLEOTIDE SEQUENCE [LARGE SCALE GENOMIC DNA]</scope>
    <source>
        <strain evidence="11 12">NRRL 1336</strain>
    </source>
</reference>
<keyword evidence="6" id="KW-0805">Transcription regulation</keyword>
<dbReference type="GO" id="GO:0008270">
    <property type="term" value="F:zinc ion binding"/>
    <property type="evidence" value="ECO:0007669"/>
    <property type="project" value="UniProtKB-KW"/>
</dbReference>
<gene>
    <name evidence="11" type="ORF">BCR42DRAFT_333141</name>
</gene>
<dbReference type="FunFam" id="3.30.160.60:FF:000018">
    <property type="entry name" value="Krueppel-like factor 15"/>
    <property type="match status" value="1"/>
</dbReference>
<keyword evidence="5" id="KW-0862">Zinc</keyword>
<keyword evidence="8" id="KW-0539">Nucleus</keyword>
<feature type="domain" description="C2H2-type" evidence="10">
    <location>
        <begin position="13"/>
        <end position="40"/>
    </location>
</feature>
<dbReference type="GO" id="GO:0000978">
    <property type="term" value="F:RNA polymerase II cis-regulatory region sequence-specific DNA binding"/>
    <property type="evidence" value="ECO:0007669"/>
    <property type="project" value="TreeGrafter"/>
</dbReference>
<dbReference type="EMBL" id="MCGE01000023">
    <property type="protein sequence ID" value="ORZ10764.1"/>
    <property type="molecule type" value="Genomic_DNA"/>
</dbReference>
<dbReference type="Pfam" id="PF00096">
    <property type="entry name" value="zf-C2H2"/>
    <property type="match status" value="2"/>
</dbReference>
<evidence type="ECO:0000256" key="8">
    <source>
        <dbReference type="ARBA" id="ARBA00023242"/>
    </source>
</evidence>
<evidence type="ECO:0000313" key="12">
    <source>
        <dbReference type="Proteomes" id="UP000193560"/>
    </source>
</evidence>
<dbReference type="STRING" id="90262.A0A1X2I704"/>
<dbReference type="PANTHER" id="PTHR47428">
    <property type="entry name" value="REGULATORY PROTEIN MIG1-RELATED"/>
    <property type="match status" value="1"/>
</dbReference>
<name>A0A1X2I704_9FUNG</name>
<keyword evidence="2" id="KW-0479">Metal-binding</keyword>
<dbReference type="InterPro" id="IPR036236">
    <property type="entry name" value="Znf_C2H2_sf"/>
</dbReference>
<evidence type="ECO:0000256" key="6">
    <source>
        <dbReference type="ARBA" id="ARBA00023015"/>
    </source>
</evidence>
<evidence type="ECO:0000256" key="9">
    <source>
        <dbReference type="PROSITE-ProRule" id="PRU00042"/>
    </source>
</evidence>
<keyword evidence="4 9" id="KW-0863">Zinc-finger</keyword>
<dbReference type="PROSITE" id="PS00028">
    <property type="entry name" value="ZINC_FINGER_C2H2_1"/>
    <property type="match status" value="2"/>
</dbReference>
<dbReference type="AlphaFoldDB" id="A0A1X2I704"/>
<organism evidence="11 12">
    <name type="scientific">Absidia repens</name>
    <dbReference type="NCBI Taxonomy" id="90262"/>
    <lineage>
        <taxon>Eukaryota</taxon>
        <taxon>Fungi</taxon>
        <taxon>Fungi incertae sedis</taxon>
        <taxon>Mucoromycota</taxon>
        <taxon>Mucoromycotina</taxon>
        <taxon>Mucoromycetes</taxon>
        <taxon>Mucorales</taxon>
        <taxon>Cunninghamellaceae</taxon>
        <taxon>Absidia</taxon>
    </lineage>
</organism>
<feature type="domain" description="C2H2-type" evidence="10">
    <location>
        <begin position="41"/>
        <end position="65"/>
    </location>
</feature>
<evidence type="ECO:0000256" key="4">
    <source>
        <dbReference type="ARBA" id="ARBA00022771"/>
    </source>
</evidence>
<keyword evidence="7" id="KW-0804">Transcription</keyword>
<evidence type="ECO:0000313" key="11">
    <source>
        <dbReference type="EMBL" id="ORZ10764.1"/>
    </source>
</evidence>
<dbReference type="InterPro" id="IPR013087">
    <property type="entry name" value="Znf_C2H2_type"/>
</dbReference>
<protein>
    <recommendedName>
        <fullName evidence="10">C2H2-type domain-containing protein</fullName>
    </recommendedName>
</protein>
<dbReference type="GO" id="GO:0000433">
    <property type="term" value="P:carbon catabolite repression of transcription from RNA polymerase II promoter by glucose"/>
    <property type="evidence" value="ECO:0007669"/>
    <property type="project" value="TreeGrafter"/>
</dbReference>
<dbReference type="FunFam" id="3.30.160.60:FF:000072">
    <property type="entry name" value="zinc finger protein 143 isoform X1"/>
    <property type="match status" value="1"/>
</dbReference>
<dbReference type="GO" id="GO:0005634">
    <property type="term" value="C:nucleus"/>
    <property type="evidence" value="ECO:0007669"/>
    <property type="project" value="UniProtKB-SubCell"/>
</dbReference>
<dbReference type="PANTHER" id="PTHR47428:SF1">
    <property type="entry name" value="REGULATORY PROTEIN MIG1-RELATED"/>
    <property type="match status" value="1"/>
</dbReference>
<evidence type="ECO:0000256" key="3">
    <source>
        <dbReference type="ARBA" id="ARBA00022737"/>
    </source>
</evidence>
<dbReference type="Proteomes" id="UP000193560">
    <property type="component" value="Unassembled WGS sequence"/>
</dbReference>
<dbReference type="PROSITE" id="PS50157">
    <property type="entry name" value="ZINC_FINGER_C2H2_2"/>
    <property type="match status" value="2"/>
</dbReference>
<comment type="caution">
    <text evidence="11">The sequence shown here is derived from an EMBL/GenBank/DDBJ whole genome shotgun (WGS) entry which is preliminary data.</text>
</comment>
<dbReference type="SMART" id="SM00355">
    <property type="entry name" value="ZnF_C2H2"/>
    <property type="match status" value="2"/>
</dbReference>
<dbReference type="OrthoDB" id="654211at2759"/>
<dbReference type="SUPFAM" id="SSF57667">
    <property type="entry name" value="beta-beta-alpha zinc fingers"/>
    <property type="match status" value="1"/>
</dbReference>
<feature type="non-terminal residue" evidence="11">
    <location>
        <position position="65"/>
    </location>
</feature>
<keyword evidence="12" id="KW-1185">Reference proteome</keyword>
<evidence type="ECO:0000259" key="10">
    <source>
        <dbReference type="PROSITE" id="PS50157"/>
    </source>
</evidence>
<comment type="subcellular location">
    <subcellularLocation>
        <location evidence="1">Nucleus</location>
    </subcellularLocation>
</comment>
<dbReference type="GO" id="GO:0000981">
    <property type="term" value="F:DNA-binding transcription factor activity, RNA polymerase II-specific"/>
    <property type="evidence" value="ECO:0007669"/>
    <property type="project" value="UniProtKB-ARBA"/>
</dbReference>
<dbReference type="InterPro" id="IPR051007">
    <property type="entry name" value="creA/MIG_C2H2-ZnF"/>
</dbReference>
<proteinExistence type="predicted"/>
<evidence type="ECO:0000256" key="7">
    <source>
        <dbReference type="ARBA" id="ARBA00023163"/>
    </source>
</evidence>
<accession>A0A1X2I704</accession>
<dbReference type="GO" id="GO:0005737">
    <property type="term" value="C:cytoplasm"/>
    <property type="evidence" value="ECO:0007669"/>
    <property type="project" value="TreeGrafter"/>
</dbReference>
<dbReference type="Gene3D" id="3.30.160.60">
    <property type="entry name" value="Classic Zinc Finger"/>
    <property type="match status" value="2"/>
</dbReference>
<keyword evidence="3" id="KW-0677">Repeat</keyword>
<sequence length="65" mass="7758">MNPKSKTSIQRRYKCTMCSKAFFRLEHRTRHIRTHTGEKPHPCTFPGCGKRFSRSDELTRHSRTH</sequence>
<evidence type="ECO:0000256" key="5">
    <source>
        <dbReference type="ARBA" id="ARBA00022833"/>
    </source>
</evidence>
<evidence type="ECO:0000256" key="1">
    <source>
        <dbReference type="ARBA" id="ARBA00004123"/>
    </source>
</evidence>
<evidence type="ECO:0000256" key="2">
    <source>
        <dbReference type="ARBA" id="ARBA00022723"/>
    </source>
</evidence>